<dbReference type="RefSeq" id="WP_190888872.1">
    <property type="nucleotide sequence ID" value="NZ_JACWZY010000018.1"/>
</dbReference>
<dbReference type="PANTHER" id="PTHR43283">
    <property type="entry name" value="BETA-LACTAMASE-RELATED"/>
    <property type="match status" value="1"/>
</dbReference>
<evidence type="ECO:0000259" key="2">
    <source>
        <dbReference type="Pfam" id="PF00144"/>
    </source>
</evidence>
<sequence>MFLKSTLRSGLFIIATTLSVYAQTATKQNPPILSQAAPETAGFSAERLNKLDGLIQSYIDKGAFPGVGAIVVRNGKIVYYKSFGKADLDSDKPLAKDGIYRIASMTKAITSLAVMMLHEESKIMLDDPISKYIPEFAKPVVLDKFNEKDSTYTTVPAKREITVRHLLTHMSGINYNVIASDPRMRGIYTKAGGIIDAFTTENVKIGDMVKKLAKLPLNHQPGEKWTYGMSIDVLGYLVEVVSGMPLDQFFQTRIFEPLGMKDTYFYLPDSKKDRLIPLYSDNNEQKKLVKLAPNRGLAADPDYPINGAKSYFSGGGGLSSTAYDYAIFLQMLLNNGVYNGKRLLSRKGVELFTQSDQSGTLFPEAGNYFSLGFRVIGEKGHANDLNSVGTFAWGGAFSTHYIADPKEKIAIVLMKQMWGTTYGGELDRKFDVLVYQALDD</sequence>
<reference evidence="3" key="1">
    <citation type="submission" date="2020-09" db="EMBL/GenBank/DDBJ databases">
        <authorList>
            <person name="Kim M.K."/>
        </authorList>
    </citation>
    <scope>NUCLEOTIDE SEQUENCE</scope>
    <source>
        <strain evidence="3">BT702</strain>
    </source>
</reference>
<evidence type="ECO:0000313" key="3">
    <source>
        <dbReference type="EMBL" id="MBD2703028.1"/>
    </source>
</evidence>
<dbReference type="PANTHER" id="PTHR43283:SF3">
    <property type="entry name" value="BETA-LACTAMASE FAMILY PROTEIN (AFU_ORTHOLOGUE AFUA_5G07500)"/>
    <property type="match status" value="1"/>
</dbReference>
<name>A0A926XY64_9BACT</name>
<dbReference type="AlphaFoldDB" id="A0A926XY64"/>
<dbReference type="InterPro" id="IPR012338">
    <property type="entry name" value="Beta-lactam/transpept-like"/>
</dbReference>
<feature type="domain" description="Beta-lactamase-related" evidence="2">
    <location>
        <begin position="51"/>
        <end position="420"/>
    </location>
</feature>
<organism evidence="3 4">
    <name type="scientific">Spirosoma profusum</name>
    <dbReference type="NCBI Taxonomy" id="2771354"/>
    <lineage>
        <taxon>Bacteria</taxon>
        <taxon>Pseudomonadati</taxon>
        <taxon>Bacteroidota</taxon>
        <taxon>Cytophagia</taxon>
        <taxon>Cytophagales</taxon>
        <taxon>Cytophagaceae</taxon>
        <taxon>Spirosoma</taxon>
    </lineage>
</organism>
<proteinExistence type="predicted"/>
<evidence type="ECO:0000313" key="4">
    <source>
        <dbReference type="Proteomes" id="UP000598820"/>
    </source>
</evidence>
<dbReference type="Pfam" id="PF00144">
    <property type="entry name" value="Beta-lactamase"/>
    <property type="match status" value="1"/>
</dbReference>
<dbReference type="Gene3D" id="3.40.710.10">
    <property type="entry name" value="DD-peptidase/beta-lactamase superfamily"/>
    <property type="match status" value="1"/>
</dbReference>
<feature type="signal peptide" evidence="1">
    <location>
        <begin position="1"/>
        <end position="22"/>
    </location>
</feature>
<dbReference type="InterPro" id="IPR050789">
    <property type="entry name" value="Diverse_Enzym_Activities"/>
</dbReference>
<feature type="chain" id="PRO_5037173606" evidence="1">
    <location>
        <begin position="23"/>
        <end position="440"/>
    </location>
</feature>
<comment type="caution">
    <text evidence="3">The sequence shown here is derived from an EMBL/GenBank/DDBJ whole genome shotgun (WGS) entry which is preliminary data.</text>
</comment>
<evidence type="ECO:0000256" key="1">
    <source>
        <dbReference type="SAM" id="SignalP"/>
    </source>
</evidence>
<protein>
    <submittedName>
        <fullName evidence="3">Beta-lactamase family protein</fullName>
    </submittedName>
</protein>
<dbReference type="InterPro" id="IPR001466">
    <property type="entry name" value="Beta-lactam-related"/>
</dbReference>
<gene>
    <name evidence="3" type="ORF">IC229_20445</name>
</gene>
<keyword evidence="4" id="KW-1185">Reference proteome</keyword>
<keyword evidence="1" id="KW-0732">Signal</keyword>
<dbReference type="SUPFAM" id="SSF56601">
    <property type="entry name" value="beta-lactamase/transpeptidase-like"/>
    <property type="match status" value="1"/>
</dbReference>
<accession>A0A926XY64</accession>
<dbReference type="Proteomes" id="UP000598820">
    <property type="component" value="Unassembled WGS sequence"/>
</dbReference>
<dbReference type="EMBL" id="JACWZY010000018">
    <property type="protein sequence ID" value="MBD2703028.1"/>
    <property type="molecule type" value="Genomic_DNA"/>
</dbReference>